<keyword evidence="3" id="KW-1185">Reference proteome</keyword>
<sequence>MSFFSIVITVYNKADFIKNTLSSVLNQSFKDLEIIVVNDGSTDESETIINSFKDTRVRLITTENQGASVARNTGIKAAKYSYIALLDGDDIWDKEYLKTIHTAILKFPEHKIFATAISQKYEHKTVPVIYNFKRSGLYKSYNYFEASQKYSLLTSSSVVFHKSILEKTGYFDPLIISGQDTDMWIRFGLHYDILFINKQLVIYNYSPSSLSNTTFGLDKKPKYDKYLKEEQNNKYIKAYLDRNRYSMAILSKLQSDNKSFNYFKSHIDINTLSTRKNLLLKSPKWLLKLLIKLKSLKGEKVYYPKD</sequence>
<dbReference type="Gene3D" id="3.90.550.10">
    <property type="entry name" value="Spore Coat Polysaccharide Biosynthesis Protein SpsA, Chain A"/>
    <property type="match status" value="1"/>
</dbReference>
<evidence type="ECO:0000259" key="1">
    <source>
        <dbReference type="Pfam" id="PF00535"/>
    </source>
</evidence>
<proteinExistence type="predicted"/>
<dbReference type="Pfam" id="PF00535">
    <property type="entry name" value="Glycos_transf_2"/>
    <property type="match status" value="1"/>
</dbReference>
<dbReference type="PANTHER" id="PTHR22916:SF3">
    <property type="entry name" value="UDP-GLCNAC:BETAGAL BETA-1,3-N-ACETYLGLUCOSAMINYLTRANSFERASE-LIKE PROTEIN 1"/>
    <property type="match status" value="1"/>
</dbReference>
<dbReference type="AlphaFoldDB" id="A0A7K1GBV3"/>
<dbReference type="EMBL" id="WJYA01000004">
    <property type="protein sequence ID" value="MTE26767.1"/>
    <property type="molecule type" value="Genomic_DNA"/>
</dbReference>
<accession>A0A7K1GBV3</accession>
<comment type="caution">
    <text evidence="2">The sequence shown here is derived from an EMBL/GenBank/DDBJ whole genome shotgun (WGS) entry which is preliminary data.</text>
</comment>
<gene>
    <name evidence="2" type="ORF">F1003_07460</name>
</gene>
<feature type="domain" description="Glycosyltransferase 2-like" evidence="1">
    <location>
        <begin position="5"/>
        <end position="167"/>
    </location>
</feature>
<dbReference type="SUPFAM" id="SSF53448">
    <property type="entry name" value="Nucleotide-diphospho-sugar transferases"/>
    <property type="match status" value="1"/>
</dbReference>
<dbReference type="PANTHER" id="PTHR22916">
    <property type="entry name" value="GLYCOSYLTRANSFERASE"/>
    <property type="match status" value="1"/>
</dbReference>
<keyword evidence="2" id="KW-0808">Transferase</keyword>
<dbReference type="Proteomes" id="UP000447545">
    <property type="component" value="Unassembled WGS sequence"/>
</dbReference>
<protein>
    <submittedName>
        <fullName evidence="2">Glycosyltransferase</fullName>
    </submittedName>
</protein>
<name>A0A7K1GBV3_9FLAO</name>
<dbReference type="InterPro" id="IPR001173">
    <property type="entry name" value="Glyco_trans_2-like"/>
</dbReference>
<dbReference type="CDD" id="cd00761">
    <property type="entry name" value="Glyco_tranf_GTA_type"/>
    <property type="match status" value="1"/>
</dbReference>
<dbReference type="RefSeq" id="WP_155088571.1">
    <property type="nucleotide sequence ID" value="NZ_WJYA01000004.1"/>
</dbReference>
<organism evidence="2 3">
    <name type="scientific">Winogradskyella ouciana</name>
    <dbReference type="NCBI Taxonomy" id="2608631"/>
    <lineage>
        <taxon>Bacteria</taxon>
        <taxon>Pseudomonadati</taxon>
        <taxon>Bacteroidota</taxon>
        <taxon>Flavobacteriia</taxon>
        <taxon>Flavobacteriales</taxon>
        <taxon>Flavobacteriaceae</taxon>
        <taxon>Winogradskyella</taxon>
    </lineage>
</organism>
<evidence type="ECO:0000313" key="3">
    <source>
        <dbReference type="Proteomes" id="UP000447545"/>
    </source>
</evidence>
<dbReference type="GO" id="GO:0016758">
    <property type="term" value="F:hexosyltransferase activity"/>
    <property type="evidence" value="ECO:0007669"/>
    <property type="project" value="UniProtKB-ARBA"/>
</dbReference>
<evidence type="ECO:0000313" key="2">
    <source>
        <dbReference type="EMBL" id="MTE26767.1"/>
    </source>
</evidence>
<reference evidence="2 3" key="1">
    <citation type="submission" date="2019-11" db="EMBL/GenBank/DDBJ databases">
        <title>Winogradskyella ouciana sp. nov., isolated from the hadal seawater of the Mariana Trench.</title>
        <authorList>
            <person name="Liu R."/>
        </authorList>
    </citation>
    <scope>NUCLEOTIDE SEQUENCE [LARGE SCALE GENOMIC DNA]</scope>
    <source>
        <strain evidence="2 3">ZXX205</strain>
    </source>
</reference>
<dbReference type="InterPro" id="IPR029044">
    <property type="entry name" value="Nucleotide-diphossugar_trans"/>
</dbReference>